<dbReference type="Gene3D" id="3.30.2350.10">
    <property type="entry name" value="Pseudouridine synthase"/>
    <property type="match status" value="1"/>
</dbReference>
<evidence type="ECO:0000256" key="3">
    <source>
        <dbReference type="ARBA" id="ARBA00023235"/>
    </source>
</evidence>
<protein>
    <submittedName>
        <fullName evidence="4">RNA pseudouridylate synthase domain-containing protein 4</fullName>
    </submittedName>
</protein>
<keyword evidence="3" id="KW-0413">Isomerase</keyword>
<evidence type="ECO:0000313" key="5">
    <source>
        <dbReference type="Proteomes" id="UP000078541"/>
    </source>
</evidence>
<evidence type="ECO:0000256" key="2">
    <source>
        <dbReference type="ARBA" id="ARBA00010876"/>
    </source>
</evidence>
<proteinExistence type="inferred from homology"/>
<organism evidence="4 5">
    <name type="scientific">Trachymyrmex septentrionalis</name>
    <dbReference type="NCBI Taxonomy" id="34720"/>
    <lineage>
        <taxon>Eukaryota</taxon>
        <taxon>Metazoa</taxon>
        <taxon>Ecdysozoa</taxon>
        <taxon>Arthropoda</taxon>
        <taxon>Hexapoda</taxon>
        <taxon>Insecta</taxon>
        <taxon>Pterygota</taxon>
        <taxon>Neoptera</taxon>
        <taxon>Endopterygota</taxon>
        <taxon>Hymenoptera</taxon>
        <taxon>Apocrita</taxon>
        <taxon>Aculeata</taxon>
        <taxon>Formicoidea</taxon>
        <taxon>Formicidae</taxon>
        <taxon>Myrmicinae</taxon>
        <taxon>Trachymyrmex</taxon>
    </lineage>
</organism>
<reference evidence="4 5" key="1">
    <citation type="submission" date="2016-03" db="EMBL/GenBank/DDBJ databases">
        <title>Trachymyrmex septentrionalis WGS genome.</title>
        <authorList>
            <person name="Nygaard S."/>
            <person name="Hu H."/>
            <person name="Boomsma J."/>
            <person name="Zhang G."/>
        </authorList>
    </citation>
    <scope>NUCLEOTIDE SEQUENCE [LARGE SCALE GENOMIC DNA]</scope>
    <source>
        <strain evidence="4">Tsep2-gDNA-1</strain>
        <tissue evidence="4">Whole body</tissue>
    </source>
</reference>
<dbReference type="KEGG" id="tsep:108746418"/>
<keyword evidence="5" id="KW-1185">Reference proteome</keyword>
<comment type="catalytic activity">
    <reaction evidence="1">
        <text>a uridine in mRNA = a pseudouridine in mRNA</text>
        <dbReference type="Rhea" id="RHEA:56644"/>
        <dbReference type="Rhea" id="RHEA-COMP:14658"/>
        <dbReference type="Rhea" id="RHEA-COMP:14659"/>
        <dbReference type="ChEBI" id="CHEBI:65314"/>
        <dbReference type="ChEBI" id="CHEBI:65315"/>
    </reaction>
</comment>
<dbReference type="STRING" id="34720.A0A195FNC0"/>
<dbReference type="Proteomes" id="UP000078541">
    <property type="component" value="Unassembled WGS sequence"/>
</dbReference>
<accession>A0A195FNC0</accession>
<evidence type="ECO:0000313" key="4">
    <source>
        <dbReference type="EMBL" id="KYN41822.1"/>
    </source>
</evidence>
<dbReference type="GO" id="GO:0009982">
    <property type="term" value="F:pseudouridine synthase activity"/>
    <property type="evidence" value="ECO:0007669"/>
    <property type="project" value="InterPro"/>
</dbReference>
<dbReference type="PANTHER" id="PTHR21600">
    <property type="entry name" value="MITOCHONDRIAL RNA PSEUDOURIDINE SYNTHASE"/>
    <property type="match status" value="1"/>
</dbReference>
<name>A0A195FNC0_9HYME</name>
<dbReference type="EMBL" id="KQ981424">
    <property type="protein sequence ID" value="KYN41822.1"/>
    <property type="molecule type" value="Genomic_DNA"/>
</dbReference>
<sequence>MKSAMTVFRSIRTSKFAVAFRTCYRKYCTTENDTTTTTTQKIHPYRRIHPWKSEDEFMKDMLKNVIYNSDGIIAINKPYGIPLYSKKNIKPALHLNHKIVGAADYSLNDALPYLAEKLDVPMLMPFYIAEKYMSGVCLFGINKNVCRQLELARRRTQGKYSKYWLVTTRVPNEIKGKHRFGMILETSAAGSKKPIIVTQWKNNAVKRNEVKIINVDYKVISNSTHNLSSLIEIVSSSRKWHIIRLFASTMLYSPLLGDNIHGSRVQEIMGIWLKIDPFADSNYNLPKINQQLLELLYIKPSQQEIIPVHIHLKSVHLIVNKDKKQSLVIEAPLMDPFDWTCKQLKFKIPDEIRNSSDEDNEEELVYMNTHDGN</sequence>
<evidence type="ECO:0000256" key="1">
    <source>
        <dbReference type="ARBA" id="ARBA00001166"/>
    </source>
</evidence>
<dbReference type="AlphaFoldDB" id="A0A195FNC0"/>
<gene>
    <name evidence="4" type="ORF">ALC56_03752</name>
</gene>
<dbReference type="PANTHER" id="PTHR21600:SF83">
    <property type="entry name" value="PSEUDOURIDYLATE SYNTHASE RPUSD4, MITOCHONDRIAL"/>
    <property type="match status" value="1"/>
</dbReference>
<dbReference type="OrthoDB" id="428658at2759"/>
<dbReference type="GO" id="GO:0001522">
    <property type="term" value="P:pseudouridine synthesis"/>
    <property type="evidence" value="ECO:0007669"/>
    <property type="project" value="InterPro"/>
</dbReference>
<dbReference type="SUPFAM" id="SSF55120">
    <property type="entry name" value="Pseudouridine synthase"/>
    <property type="match status" value="1"/>
</dbReference>
<comment type="similarity">
    <text evidence="2">Belongs to the pseudouridine synthase RluA family.</text>
</comment>
<dbReference type="InterPro" id="IPR050188">
    <property type="entry name" value="RluA_PseudoU_synthase"/>
</dbReference>
<dbReference type="GO" id="GO:0003723">
    <property type="term" value="F:RNA binding"/>
    <property type="evidence" value="ECO:0007669"/>
    <property type="project" value="InterPro"/>
</dbReference>
<dbReference type="InterPro" id="IPR020103">
    <property type="entry name" value="PsdUridine_synth_cat_dom_sf"/>
</dbReference>